<gene>
    <name evidence="8" type="ORF">AVDCRST_MAG08-2045</name>
</gene>
<dbReference type="PANTHER" id="PTHR38596">
    <property type="entry name" value="UPF0114 PROTEIN YQHA"/>
    <property type="match status" value="1"/>
</dbReference>
<evidence type="ECO:0000256" key="3">
    <source>
        <dbReference type="ARBA" id="ARBA00022475"/>
    </source>
</evidence>
<name>A0A6J4IE26_9PROT</name>
<reference evidence="8" key="1">
    <citation type="submission" date="2020-02" db="EMBL/GenBank/DDBJ databases">
        <authorList>
            <person name="Meier V. D."/>
        </authorList>
    </citation>
    <scope>NUCLEOTIDE SEQUENCE</scope>
    <source>
        <strain evidence="8">AVDCRST_MAG08</strain>
    </source>
</reference>
<accession>A0A6J4IE26</accession>
<sequence>MPSPHGRDRNAAASLLPILGRAILASRYLLMVFFFGLAAGLALYAVRFLSKLWSLAGDLLTMPEEDVLIAVLHLVDSALIASLVMIVVLSSYDSLVDRLAGDAEQEDMRWVGRTDYANLKLKVATAIVAISSIHLLQVFLKVESYSQEGVMWRMGIHGLFVLGALLLGLLDRLTRHGKAEANESV</sequence>
<feature type="transmembrane region" description="Helical" evidence="7">
    <location>
        <begin position="152"/>
        <end position="170"/>
    </location>
</feature>
<evidence type="ECO:0000256" key="7">
    <source>
        <dbReference type="HAMAP-Rule" id="MF_00143"/>
    </source>
</evidence>
<dbReference type="InterPro" id="IPR020761">
    <property type="entry name" value="UPF0114_bac"/>
</dbReference>
<evidence type="ECO:0000256" key="6">
    <source>
        <dbReference type="ARBA" id="ARBA00023136"/>
    </source>
</evidence>
<dbReference type="EMBL" id="CADCTG010000166">
    <property type="protein sequence ID" value="CAA9249583.1"/>
    <property type="molecule type" value="Genomic_DNA"/>
</dbReference>
<dbReference type="AlphaFoldDB" id="A0A6J4IE26"/>
<keyword evidence="5 7" id="KW-1133">Transmembrane helix</keyword>
<feature type="transmembrane region" description="Helical" evidence="7">
    <location>
        <begin position="119"/>
        <end position="140"/>
    </location>
</feature>
<dbReference type="Pfam" id="PF03350">
    <property type="entry name" value="UPF0114"/>
    <property type="match status" value="1"/>
</dbReference>
<comment type="similarity">
    <text evidence="2 7">Belongs to the UPF0114 family.</text>
</comment>
<feature type="transmembrane region" description="Helical" evidence="7">
    <location>
        <begin position="67"/>
        <end position="89"/>
    </location>
</feature>
<evidence type="ECO:0000256" key="2">
    <source>
        <dbReference type="ARBA" id="ARBA00005774"/>
    </source>
</evidence>
<evidence type="ECO:0000313" key="8">
    <source>
        <dbReference type="EMBL" id="CAA9249583.1"/>
    </source>
</evidence>
<dbReference type="GO" id="GO:0005886">
    <property type="term" value="C:plasma membrane"/>
    <property type="evidence" value="ECO:0007669"/>
    <property type="project" value="UniProtKB-SubCell"/>
</dbReference>
<dbReference type="HAMAP" id="MF_00143">
    <property type="entry name" value="UPF0114"/>
    <property type="match status" value="1"/>
</dbReference>
<dbReference type="PANTHER" id="PTHR38596:SF1">
    <property type="entry name" value="UPF0114 PROTEIN YQHA"/>
    <property type="match status" value="1"/>
</dbReference>
<organism evidence="8">
    <name type="scientific">uncultured Acetobacteraceae bacterium</name>
    <dbReference type="NCBI Taxonomy" id="169975"/>
    <lineage>
        <taxon>Bacteria</taxon>
        <taxon>Pseudomonadati</taxon>
        <taxon>Pseudomonadota</taxon>
        <taxon>Alphaproteobacteria</taxon>
        <taxon>Acetobacterales</taxon>
        <taxon>Acetobacteraceae</taxon>
        <taxon>environmental samples</taxon>
    </lineage>
</organism>
<keyword evidence="6 7" id="KW-0472">Membrane</keyword>
<feature type="transmembrane region" description="Helical" evidence="7">
    <location>
        <begin position="28"/>
        <end position="47"/>
    </location>
</feature>
<keyword evidence="4 7" id="KW-0812">Transmembrane</keyword>
<protein>
    <recommendedName>
        <fullName evidence="7">UPF0114 protein AVDCRST_MAG08-2045</fullName>
    </recommendedName>
</protein>
<proteinExistence type="inferred from homology"/>
<comment type="subcellular location">
    <subcellularLocation>
        <location evidence="1 7">Cell membrane</location>
        <topology evidence="1 7">Multi-pass membrane protein</topology>
    </subcellularLocation>
</comment>
<dbReference type="InterPro" id="IPR005134">
    <property type="entry name" value="UPF0114"/>
</dbReference>
<evidence type="ECO:0000256" key="4">
    <source>
        <dbReference type="ARBA" id="ARBA00022692"/>
    </source>
</evidence>
<evidence type="ECO:0000256" key="5">
    <source>
        <dbReference type="ARBA" id="ARBA00022989"/>
    </source>
</evidence>
<evidence type="ECO:0000256" key="1">
    <source>
        <dbReference type="ARBA" id="ARBA00004651"/>
    </source>
</evidence>
<keyword evidence="3 7" id="KW-1003">Cell membrane</keyword>